<sequence length="642" mass="68437">MLASPSFTCSCGQPHSDAEACPTLMRGLDTGGTLLYAGTPPPGPVAAIPLTPSPMSSPTPIVPSLVGQEFGRFRVVRELGRGGMGTVFLAEHTLIQKRVAIKVLHAHLAQAPDLVARFLSEARTLTLVQHENVVTLYDLDSREGRPYLVMEYLEGDSLAQFARGPMAPALVVDLMTQVCDALGAAHSHGIVHRDLKPANVFLVPGPGGKQRVKLLDFGIAKLLSRPAGEMTTEVGVLLGTPEFMAPEQCGDGLVDARSDIYAAGVLAYLLLTGQVPFFGRTAAEILVGHLQKEPVPPHEVCAAVPQALSKVLLRALAKRPEHRFASAAELKAALEASLAPAPAPQAPKLSALLRGTGAQASLELQGEWVGRTGLFFPLASPPPALLSDVSLLLRLPGGELPCMAQVVRHVTVEQAQAWHMAPGFGVQLRDSGPGFQATLAQLRHATRPMPGQAVASAAIPTPEDTQAETVLQAFRRRLAGDPYAVLELPRDATLESVRTAAQRARGALELLKARPLSDAQRAQVERALERVAGALHTLGNVERRVEYDATLGNVEGIERCLAAGLTATMLEQCRRRFLAGNTGREGRAAVHRLSGDALASVGRLEEALAAYEQAVRADPLDLEGLKRWRFLRARVRGSAAPR</sequence>
<dbReference type="GO" id="GO:0004674">
    <property type="term" value="F:protein serine/threonine kinase activity"/>
    <property type="evidence" value="ECO:0007669"/>
    <property type="project" value="UniProtKB-KW"/>
</dbReference>
<dbReference type="Proteomes" id="UP000268094">
    <property type="component" value="Unassembled WGS sequence"/>
</dbReference>
<keyword evidence="7" id="KW-0802">TPR repeat</keyword>
<organism evidence="11 12">
    <name type="scientific">Corallococcus terminator</name>
    <dbReference type="NCBI Taxonomy" id="2316733"/>
    <lineage>
        <taxon>Bacteria</taxon>
        <taxon>Pseudomonadati</taxon>
        <taxon>Myxococcota</taxon>
        <taxon>Myxococcia</taxon>
        <taxon>Myxococcales</taxon>
        <taxon>Cystobacterineae</taxon>
        <taxon>Myxococcaceae</taxon>
        <taxon>Corallococcus</taxon>
    </lineage>
</organism>
<dbReference type="GO" id="GO:0005524">
    <property type="term" value="F:ATP binding"/>
    <property type="evidence" value="ECO:0007669"/>
    <property type="project" value="UniProtKB-UniRule"/>
</dbReference>
<dbReference type="EC" id="2.7.11.1" evidence="1"/>
<dbReference type="InterPro" id="IPR000719">
    <property type="entry name" value="Prot_kinase_dom"/>
</dbReference>
<evidence type="ECO:0000256" key="3">
    <source>
        <dbReference type="ARBA" id="ARBA00022679"/>
    </source>
</evidence>
<dbReference type="InterPro" id="IPR011009">
    <property type="entry name" value="Kinase-like_dom_sf"/>
</dbReference>
<dbReference type="Gene3D" id="1.10.510.10">
    <property type="entry name" value="Transferase(Phosphotransferase) domain 1"/>
    <property type="match status" value="1"/>
</dbReference>
<keyword evidence="2 11" id="KW-0723">Serine/threonine-protein kinase</keyword>
<protein>
    <recommendedName>
        <fullName evidence="1">non-specific serine/threonine protein kinase</fullName>
        <ecNumber evidence="1">2.7.11.1</ecNumber>
    </recommendedName>
</protein>
<accession>A0A3A8JK24</accession>
<dbReference type="SMART" id="SM00220">
    <property type="entry name" value="S_TKc"/>
    <property type="match status" value="1"/>
</dbReference>
<dbReference type="PANTHER" id="PTHR43289">
    <property type="entry name" value="MITOGEN-ACTIVATED PROTEIN KINASE KINASE KINASE 20-RELATED"/>
    <property type="match status" value="1"/>
</dbReference>
<keyword evidence="4 8" id="KW-0547">Nucleotide-binding</keyword>
<dbReference type="InterPro" id="IPR017441">
    <property type="entry name" value="Protein_kinase_ATP_BS"/>
</dbReference>
<dbReference type="PROSITE" id="PS50011">
    <property type="entry name" value="PROTEIN_KINASE_DOM"/>
    <property type="match status" value="1"/>
</dbReference>
<dbReference type="CDD" id="cd14014">
    <property type="entry name" value="STKc_PknB_like"/>
    <property type="match status" value="1"/>
</dbReference>
<dbReference type="PROSITE" id="PS50076">
    <property type="entry name" value="DNAJ_2"/>
    <property type="match status" value="1"/>
</dbReference>
<feature type="binding site" evidence="8">
    <location>
        <position position="102"/>
    </location>
    <ligand>
        <name>ATP</name>
        <dbReference type="ChEBI" id="CHEBI:30616"/>
    </ligand>
</feature>
<dbReference type="InterPro" id="IPR008271">
    <property type="entry name" value="Ser/Thr_kinase_AS"/>
</dbReference>
<dbReference type="FunFam" id="1.10.510.10:FF:000021">
    <property type="entry name" value="Serine/threonine protein kinase"/>
    <property type="match status" value="1"/>
</dbReference>
<feature type="domain" description="J" evidence="10">
    <location>
        <begin position="481"/>
        <end position="551"/>
    </location>
</feature>
<evidence type="ECO:0000256" key="6">
    <source>
        <dbReference type="ARBA" id="ARBA00022840"/>
    </source>
</evidence>
<proteinExistence type="predicted"/>
<dbReference type="PROSITE" id="PS00108">
    <property type="entry name" value="PROTEIN_KINASE_ST"/>
    <property type="match status" value="1"/>
</dbReference>
<dbReference type="OrthoDB" id="5524433at2"/>
<gene>
    <name evidence="11" type="ORF">D7V88_10425</name>
</gene>
<name>A0A3A8JK24_9BACT</name>
<feature type="domain" description="Protein kinase" evidence="9">
    <location>
        <begin position="73"/>
        <end position="338"/>
    </location>
</feature>
<keyword evidence="5 11" id="KW-0418">Kinase</keyword>
<evidence type="ECO:0000256" key="7">
    <source>
        <dbReference type="PROSITE-ProRule" id="PRU00339"/>
    </source>
</evidence>
<dbReference type="AlphaFoldDB" id="A0A3A8JK24"/>
<dbReference type="PANTHER" id="PTHR43289:SF6">
    <property type="entry name" value="SERINE_THREONINE-PROTEIN KINASE NEKL-3"/>
    <property type="match status" value="1"/>
</dbReference>
<evidence type="ECO:0000256" key="1">
    <source>
        <dbReference type="ARBA" id="ARBA00012513"/>
    </source>
</evidence>
<dbReference type="SUPFAM" id="SSF56112">
    <property type="entry name" value="Protein kinase-like (PK-like)"/>
    <property type="match status" value="1"/>
</dbReference>
<dbReference type="PROSITE" id="PS00107">
    <property type="entry name" value="PROTEIN_KINASE_ATP"/>
    <property type="match status" value="1"/>
</dbReference>
<evidence type="ECO:0000256" key="5">
    <source>
        <dbReference type="ARBA" id="ARBA00022777"/>
    </source>
</evidence>
<reference evidence="12" key="1">
    <citation type="submission" date="2018-09" db="EMBL/GenBank/DDBJ databases">
        <authorList>
            <person name="Livingstone P.G."/>
            <person name="Whitworth D.E."/>
        </authorList>
    </citation>
    <scope>NUCLEOTIDE SEQUENCE [LARGE SCALE GENOMIC DNA]</scope>
    <source>
        <strain evidence="12">CA054A</strain>
    </source>
</reference>
<dbReference type="Pfam" id="PF00069">
    <property type="entry name" value="Pkinase"/>
    <property type="match status" value="1"/>
</dbReference>
<keyword evidence="6 8" id="KW-0067">ATP-binding</keyword>
<feature type="repeat" description="TPR" evidence="7">
    <location>
        <begin position="588"/>
        <end position="621"/>
    </location>
</feature>
<evidence type="ECO:0000259" key="9">
    <source>
        <dbReference type="PROSITE" id="PS50011"/>
    </source>
</evidence>
<dbReference type="PROSITE" id="PS50005">
    <property type="entry name" value="TPR"/>
    <property type="match status" value="1"/>
</dbReference>
<evidence type="ECO:0000259" key="10">
    <source>
        <dbReference type="PROSITE" id="PS50076"/>
    </source>
</evidence>
<evidence type="ECO:0000256" key="4">
    <source>
        <dbReference type="ARBA" id="ARBA00022741"/>
    </source>
</evidence>
<evidence type="ECO:0000256" key="8">
    <source>
        <dbReference type="PROSITE-ProRule" id="PRU10141"/>
    </source>
</evidence>
<keyword evidence="3" id="KW-0808">Transferase</keyword>
<evidence type="ECO:0000313" key="11">
    <source>
        <dbReference type="EMBL" id="RKG90831.1"/>
    </source>
</evidence>
<dbReference type="Gene3D" id="3.30.200.20">
    <property type="entry name" value="Phosphorylase Kinase, domain 1"/>
    <property type="match status" value="1"/>
</dbReference>
<dbReference type="EMBL" id="RAVZ01000051">
    <property type="protein sequence ID" value="RKG90831.1"/>
    <property type="molecule type" value="Genomic_DNA"/>
</dbReference>
<dbReference type="InterPro" id="IPR001623">
    <property type="entry name" value="DnaJ_domain"/>
</dbReference>
<dbReference type="InterPro" id="IPR019734">
    <property type="entry name" value="TPR_rpt"/>
</dbReference>
<comment type="caution">
    <text evidence="11">The sequence shown here is derived from an EMBL/GenBank/DDBJ whole genome shotgun (WGS) entry which is preliminary data.</text>
</comment>
<keyword evidence="12" id="KW-1185">Reference proteome</keyword>
<evidence type="ECO:0000256" key="2">
    <source>
        <dbReference type="ARBA" id="ARBA00022527"/>
    </source>
</evidence>
<evidence type="ECO:0000313" key="12">
    <source>
        <dbReference type="Proteomes" id="UP000268094"/>
    </source>
</evidence>